<dbReference type="InterPro" id="IPR005807">
    <property type="entry name" value="SecE_bac"/>
</dbReference>
<evidence type="ECO:0000256" key="4">
    <source>
        <dbReference type="ARBA" id="ARBA00022692"/>
    </source>
</evidence>
<sequence length="74" mass="8730">MEDEKVGLIKRSIEFFKDLNREMKKIIWPTARLTFKNTWIVLLMITIVGIFVFILDVTLMQLLGLIMEVSRNNT</sequence>
<keyword evidence="6 9" id="KW-1133">Transmembrane helix</keyword>
<evidence type="ECO:0000256" key="3">
    <source>
        <dbReference type="ARBA" id="ARBA00022475"/>
    </source>
</evidence>
<dbReference type="Pfam" id="PF00584">
    <property type="entry name" value="SecE"/>
    <property type="match status" value="1"/>
</dbReference>
<organism evidence="10">
    <name type="scientific">Candidatus Paraimprobicoccus trichonymphae</name>
    <dbReference type="NCBI Taxonomy" id="3033793"/>
    <lineage>
        <taxon>Bacteria</taxon>
        <taxon>Bacillati</taxon>
        <taxon>Bacillota</taxon>
        <taxon>Clostridia</taxon>
        <taxon>Candidatus Paraimprobicoccus</taxon>
    </lineage>
</organism>
<dbReference type="EMBL" id="AP027925">
    <property type="protein sequence ID" value="BED92466.1"/>
    <property type="molecule type" value="Genomic_DNA"/>
</dbReference>
<keyword evidence="7 9" id="KW-0811">Translocation</keyword>
<dbReference type="Gene3D" id="1.20.5.1030">
    <property type="entry name" value="Preprotein translocase secy subunit"/>
    <property type="match status" value="1"/>
</dbReference>
<keyword evidence="8 9" id="KW-0472">Membrane</keyword>
<accession>A0AA48HZ86</accession>
<keyword evidence="3 9" id="KW-1003">Cell membrane</keyword>
<keyword evidence="4 9" id="KW-0812">Transmembrane</keyword>
<evidence type="ECO:0000313" key="10">
    <source>
        <dbReference type="EMBL" id="BED92466.1"/>
    </source>
</evidence>
<dbReference type="PANTHER" id="PTHR33910">
    <property type="entry name" value="PROTEIN TRANSLOCASE SUBUNIT SECE"/>
    <property type="match status" value="1"/>
</dbReference>
<evidence type="ECO:0000256" key="5">
    <source>
        <dbReference type="ARBA" id="ARBA00022927"/>
    </source>
</evidence>
<dbReference type="GO" id="GO:0009306">
    <property type="term" value="P:protein secretion"/>
    <property type="evidence" value="ECO:0007669"/>
    <property type="project" value="UniProtKB-UniRule"/>
</dbReference>
<comment type="subunit">
    <text evidence="9">Component of the Sec protein translocase complex. Heterotrimer consisting of SecY, SecE and SecG subunits. The heterotrimers can form oligomers, although 1 heterotrimer is thought to be able to translocate proteins. Interacts with the ribosome. Interacts with SecDF, and other proteins may be involved. Interacts with SecA.</text>
</comment>
<gene>
    <name evidence="9" type="primary">secE</name>
    <name evidence="10" type="ORF">RsTaC01_0197</name>
</gene>
<dbReference type="NCBIfam" id="TIGR00964">
    <property type="entry name" value="secE_bact"/>
    <property type="match status" value="1"/>
</dbReference>
<dbReference type="InterPro" id="IPR001901">
    <property type="entry name" value="Translocase_SecE/Sec61-g"/>
</dbReference>
<dbReference type="KEGG" id="ptrh:RsTaC01_0197"/>
<dbReference type="GO" id="GO:0008320">
    <property type="term" value="F:protein transmembrane transporter activity"/>
    <property type="evidence" value="ECO:0007669"/>
    <property type="project" value="UniProtKB-UniRule"/>
</dbReference>
<keyword evidence="2 9" id="KW-0813">Transport</keyword>
<dbReference type="HAMAP" id="MF_00422">
    <property type="entry name" value="SecE"/>
    <property type="match status" value="1"/>
</dbReference>
<dbReference type="PANTHER" id="PTHR33910:SF1">
    <property type="entry name" value="PROTEIN TRANSLOCASE SUBUNIT SECE"/>
    <property type="match status" value="1"/>
</dbReference>
<proteinExistence type="inferred from homology"/>
<evidence type="ECO:0000256" key="2">
    <source>
        <dbReference type="ARBA" id="ARBA00022448"/>
    </source>
</evidence>
<evidence type="ECO:0000256" key="6">
    <source>
        <dbReference type="ARBA" id="ARBA00022989"/>
    </source>
</evidence>
<protein>
    <recommendedName>
        <fullName evidence="9">Protein translocase subunit SecE</fullName>
    </recommendedName>
</protein>
<evidence type="ECO:0000256" key="1">
    <source>
        <dbReference type="ARBA" id="ARBA00004370"/>
    </source>
</evidence>
<feature type="transmembrane region" description="Helical" evidence="9">
    <location>
        <begin position="39"/>
        <end position="66"/>
    </location>
</feature>
<keyword evidence="5 9" id="KW-0653">Protein transport</keyword>
<evidence type="ECO:0000256" key="9">
    <source>
        <dbReference type="HAMAP-Rule" id="MF_00422"/>
    </source>
</evidence>
<dbReference type="GO" id="GO:0005886">
    <property type="term" value="C:plasma membrane"/>
    <property type="evidence" value="ECO:0007669"/>
    <property type="project" value="UniProtKB-SubCell"/>
</dbReference>
<comment type="subcellular location">
    <subcellularLocation>
        <location evidence="9">Cell membrane</location>
        <topology evidence="9">Single-pass membrane protein</topology>
    </subcellularLocation>
    <subcellularLocation>
        <location evidence="1">Membrane</location>
    </subcellularLocation>
</comment>
<name>A0AA48HZ86_9FIRM</name>
<evidence type="ECO:0000256" key="7">
    <source>
        <dbReference type="ARBA" id="ARBA00023010"/>
    </source>
</evidence>
<dbReference type="AlphaFoldDB" id="A0AA48HZ86"/>
<comment type="similarity">
    <text evidence="9">Belongs to the SecE/SEC61-gamma family.</text>
</comment>
<comment type="function">
    <text evidence="9">Essential subunit of the Sec protein translocation channel SecYEG. Clamps together the 2 halves of SecY. May contact the channel plug during translocation.</text>
</comment>
<evidence type="ECO:0000256" key="8">
    <source>
        <dbReference type="ARBA" id="ARBA00023136"/>
    </source>
</evidence>
<dbReference type="Proteomes" id="UP001335720">
    <property type="component" value="Chromosome"/>
</dbReference>
<dbReference type="GO" id="GO:0043952">
    <property type="term" value="P:protein transport by the Sec complex"/>
    <property type="evidence" value="ECO:0007669"/>
    <property type="project" value="UniProtKB-UniRule"/>
</dbReference>
<dbReference type="GO" id="GO:0065002">
    <property type="term" value="P:intracellular protein transmembrane transport"/>
    <property type="evidence" value="ECO:0007669"/>
    <property type="project" value="UniProtKB-UniRule"/>
</dbReference>
<dbReference type="GO" id="GO:0006605">
    <property type="term" value="P:protein targeting"/>
    <property type="evidence" value="ECO:0007669"/>
    <property type="project" value="UniProtKB-UniRule"/>
</dbReference>
<reference evidence="10" key="1">
    <citation type="journal article" date="2023" name="ISME J.">
        <title>Emergence of putative energy parasites within Clostridia revealed by genome analysis of a novel endosymbiotic clade.</title>
        <authorList>
            <person name="Takahashi K."/>
            <person name="Kuwahara H."/>
            <person name="Horikawa Y."/>
            <person name="Izawa K."/>
            <person name="Kato D."/>
            <person name="Inagaki T."/>
            <person name="Yuki M."/>
            <person name="Ohkuma M."/>
            <person name="Hongoh Y."/>
        </authorList>
    </citation>
    <scope>NUCLEOTIDE SEQUENCE</scope>
    <source>
        <strain evidence="10">RsTa-C01</strain>
    </source>
</reference>
<dbReference type="InterPro" id="IPR038379">
    <property type="entry name" value="SecE_sf"/>
</dbReference>